<name>A0A6I3KP75_9HYPH</name>
<dbReference type="AlphaFoldDB" id="A0A6I3KP75"/>
<keyword evidence="1" id="KW-0812">Transmembrane</keyword>
<keyword evidence="3" id="KW-1185">Reference proteome</keyword>
<evidence type="ECO:0000256" key="1">
    <source>
        <dbReference type="SAM" id="Phobius"/>
    </source>
</evidence>
<dbReference type="Proteomes" id="UP000440694">
    <property type="component" value="Unassembled WGS sequence"/>
</dbReference>
<comment type="caution">
    <text evidence="2">The sequence shown here is derived from an EMBL/GenBank/DDBJ whole genome shotgun (WGS) entry which is preliminary data.</text>
</comment>
<gene>
    <name evidence="2" type="ORF">GIW81_09000</name>
</gene>
<reference evidence="2 3" key="1">
    <citation type="submission" date="2019-11" db="EMBL/GenBank/DDBJ databases">
        <title>Identification of a novel strain.</title>
        <authorList>
            <person name="Xu Q."/>
            <person name="Wang G."/>
        </authorList>
    </citation>
    <scope>NUCLEOTIDE SEQUENCE [LARGE SCALE GENOMIC DNA]</scope>
    <source>
        <strain evidence="3">xq</strain>
    </source>
</reference>
<proteinExistence type="predicted"/>
<dbReference type="EMBL" id="WMBQ01000001">
    <property type="protein sequence ID" value="MTD94471.1"/>
    <property type="molecule type" value="Genomic_DNA"/>
</dbReference>
<feature type="transmembrane region" description="Helical" evidence="1">
    <location>
        <begin position="40"/>
        <end position="60"/>
    </location>
</feature>
<feature type="transmembrane region" description="Helical" evidence="1">
    <location>
        <begin position="66"/>
        <end position="88"/>
    </location>
</feature>
<dbReference type="RefSeq" id="WP_154739601.1">
    <property type="nucleotide sequence ID" value="NZ_WMBQ01000001.1"/>
</dbReference>
<accession>A0A6I3KP75</accession>
<evidence type="ECO:0000313" key="2">
    <source>
        <dbReference type="EMBL" id="MTD94471.1"/>
    </source>
</evidence>
<protein>
    <submittedName>
        <fullName evidence="2">DUF983 domain-containing protein</fullName>
    </submittedName>
</protein>
<keyword evidence="1" id="KW-1133">Transmembrane helix</keyword>
<dbReference type="Pfam" id="PF06170">
    <property type="entry name" value="DUF983"/>
    <property type="match status" value="1"/>
</dbReference>
<sequence length="109" mass="12234">MARCPRCGRGPLFKNVLEMRDSCDRCGLDYRFIDTGDGPAVFAIFILGFLICGAALYVEFTFEPPVWVHLVLWGLGTPLIALGLLRFLKALLIALQYRNKAEEGRIARD</sequence>
<organism evidence="2 3">
    <name type="scientific">Hyphomicrobium album</name>
    <dbReference type="NCBI Taxonomy" id="2665159"/>
    <lineage>
        <taxon>Bacteria</taxon>
        <taxon>Pseudomonadati</taxon>
        <taxon>Pseudomonadota</taxon>
        <taxon>Alphaproteobacteria</taxon>
        <taxon>Hyphomicrobiales</taxon>
        <taxon>Hyphomicrobiaceae</taxon>
        <taxon>Hyphomicrobium</taxon>
    </lineage>
</organism>
<evidence type="ECO:0000313" key="3">
    <source>
        <dbReference type="Proteomes" id="UP000440694"/>
    </source>
</evidence>
<keyword evidence="1" id="KW-0472">Membrane</keyword>
<dbReference type="InterPro" id="IPR009325">
    <property type="entry name" value="DUF983"/>
</dbReference>